<name>A0A437LYN5_9SPHN</name>
<gene>
    <name evidence="1" type="ORF">EOD43_19805</name>
</gene>
<proteinExistence type="predicted"/>
<evidence type="ECO:0000313" key="2">
    <source>
        <dbReference type="Proteomes" id="UP000282971"/>
    </source>
</evidence>
<keyword evidence="2" id="KW-1185">Reference proteome</keyword>
<sequence length="70" mass="7484">MTVAYSLSGVIEALIDRQLGELFDRLDAESADTEVRKTFHAAAVKAAHALAVSRFADNPHLAPVDLCCDG</sequence>
<dbReference type="RefSeq" id="WP_127745755.1">
    <property type="nucleotide sequence ID" value="NZ_SACN01000003.1"/>
</dbReference>
<dbReference type="Proteomes" id="UP000282971">
    <property type="component" value="Unassembled WGS sequence"/>
</dbReference>
<accession>A0A437LYN5</accession>
<reference evidence="1 2" key="1">
    <citation type="submission" date="2019-01" db="EMBL/GenBank/DDBJ databases">
        <authorList>
            <person name="Chen W.-M."/>
        </authorList>
    </citation>
    <scope>NUCLEOTIDE SEQUENCE [LARGE SCALE GENOMIC DNA]</scope>
    <source>
        <strain evidence="1 2">CCP-7</strain>
    </source>
</reference>
<organism evidence="1 2">
    <name type="scientific">Sphingomonas crocodyli</name>
    <dbReference type="NCBI Taxonomy" id="1979270"/>
    <lineage>
        <taxon>Bacteria</taxon>
        <taxon>Pseudomonadati</taxon>
        <taxon>Pseudomonadota</taxon>
        <taxon>Alphaproteobacteria</taxon>
        <taxon>Sphingomonadales</taxon>
        <taxon>Sphingomonadaceae</taxon>
        <taxon>Sphingomonas</taxon>
    </lineage>
</organism>
<dbReference type="AlphaFoldDB" id="A0A437LYN5"/>
<comment type="caution">
    <text evidence="1">The sequence shown here is derived from an EMBL/GenBank/DDBJ whole genome shotgun (WGS) entry which is preliminary data.</text>
</comment>
<dbReference type="EMBL" id="SACN01000003">
    <property type="protein sequence ID" value="RVT90497.1"/>
    <property type="molecule type" value="Genomic_DNA"/>
</dbReference>
<evidence type="ECO:0000313" key="1">
    <source>
        <dbReference type="EMBL" id="RVT90497.1"/>
    </source>
</evidence>
<protein>
    <submittedName>
        <fullName evidence="1">Uncharacterized protein</fullName>
    </submittedName>
</protein>